<dbReference type="Gene3D" id="1.10.630.10">
    <property type="entry name" value="Cytochrome P450"/>
    <property type="match status" value="1"/>
</dbReference>
<name>A0A1Z1WKQ3_9ACTN</name>
<dbReference type="InterPro" id="IPR036396">
    <property type="entry name" value="Cyt_P450_sf"/>
</dbReference>
<evidence type="ECO:0000256" key="2">
    <source>
        <dbReference type="ARBA" id="ARBA00022617"/>
    </source>
</evidence>
<evidence type="ECO:0000256" key="6">
    <source>
        <dbReference type="ARBA" id="ARBA00023033"/>
    </source>
</evidence>
<dbReference type="InterPro" id="IPR017972">
    <property type="entry name" value="Cyt_P450_CS"/>
</dbReference>
<dbReference type="KEGG" id="salf:SMD44_06512"/>
<dbReference type="GO" id="GO:0004497">
    <property type="term" value="F:monooxygenase activity"/>
    <property type="evidence" value="ECO:0007669"/>
    <property type="project" value="UniProtKB-KW"/>
</dbReference>
<keyword evidence="9" id="KW-1185">Reference proteome</keyword>
<evidence type="ECO:0000256" key="3">
    <source>
        <dbReference type="ARBA" id="ARBA00022723"/>
    </source>
</evidence>
<keyword evidence="4 7" id="KW-0560">Oxidoreductase</keyword>
<dbReference type="SUPFAM" id="SSF48264">
    <property type="entry name" value="Cytochrome P450"/>
    <property type="match status" value="1"/>
</dbReference>
<keyword evidence="5 7" id="KW-0408">Iron</keyword>
<evidence type="ECO:0000313" key="8">
    <source>
        <dbReference type="EMBL" id="ARX87031.1"/>
    </source>
</evidence>
<dbReference type="CDD" id="cd11029">
    <property type="entry name" value="CYP107-like"/>
    <property type="match status" value="1"/>
</dbReference>
<dbReference type="RefSeq" id="WP_087886153.1">
    <property type="nucleotide sequence ID" value="NZ_CP021748.1"/>
</dbReference>
<accession>A0A1Z1WKQ3</accession>
<dbReference type="Pfam" id="PF00067">
    <property type="entry name" value="p450"/>
    <property type="match status" value="1"/>
</dbReference>
<comment type="similarity">
    <text evidence="1 7">Belongs to the cytochrome P450 family.</text>
</comment>
<evidence type="ECO:0000256" key="1">
    <source>
        <dbReference type="ARBA" id="ARBA00010617"/>
    </source>
</evidence>
<dbReference type="GO" id="GO:0020037">
    <property type="term" value="F:heme binding"/>
    <property type="evidence" value="ECO:0007669"/>
    <property type="project" value="InterPro"/>
</dbReference>
<dbReference type="PROSITE" id="PS00086">
    <property type="entry name" value="CYTOCHROME_P450"/>
    <property type="match status" value="1"/>
</dbReference>
<dbReference type="GO" id="GO:0005506">
    <property type="term" value="F:iron ion binding"/>
    <property type="evidence" value="ECO:0007669"/>
    <property type="project" value="InterPro"/>
</dbReference>
<dbReference type="EMBL" id="CP021748">
    <property type="protein sequence ID" value="ARX87031.1"/>
    <property type="molecule type" value="Genomic_DNA"/>
</dbReference>
<reference evidence="8 9" key="1">
    <citation type="submission" date="2017-05" db="EMBL/GenBank/DDBJ databases">
        <title>Streptomyces alboflavus Genome sequencing and assembly.</title>
        <authorList>
            <person name="Wang Y."/>
            <person name="Du B."/>
            <person name="Ding Y."/>
            <person name="Liu H."/>
            <person name="Hou Q."/>
            <person name="Liu K."/>
            <person name="Wang C."/>
            <person name="Yao L."/>
        </authorList>
    </citation>
    <scope>NUCLEOTIDE SEQUENCE [LARGE SCALE GENOMIC DNA]</scope>
    <source>
        <strain evidence="8 9">MDJK44</strain>
    </source>
</reference>
<dbReference type="InterPro" id="IPR001128">
    <property type="entry name" value="Cyt_P450"/>
</dbReference>
<keyword evidence="3 7" id="KW-0479">Metal-binding</keyword>
<evidence type="ECO:0000256" key="7">
    <source>
        <dbReference type="RuleBase" id="RU000461"/>
    </source>
</evidence>
<keyword evidence="6 7" id="KW-0503">Monooxygenase</keyword>
<dbReference type="OrthoDB" id="5500002at2"/>
<dbReference type="InterPro" id="IPR002397">
    <property type="entry name" value="Cyt_P450_B"/>
</dbReference>
<keyword evidence="2 7" id="KW-0349">Heme</keyword>
<dbReference type="FunFam" id="1.10.630.10:FF:000018">
    <property type="entry name" value="Cytochrome P450 monooxygenase"/>
    <property type="match status" value="1"/>
</dbReference>
<evidence type="ECO:0000256" key="4">
    <source>
        <dbReference type="ARBA" id="ARBA00023002"/>
    </source>
</evidence>
<dbReference type="GO" id="GO:0016705">
    <property type="term" value="F:oxidoreductase activity, acting on paired donors, with incorporation or reduction of molecular oxygen"/>
    <property type="evidence" value="ECO:0007669"/>
    <property type="project" value="InterPro"/>
</dbReference>
<sequence>MSTESFNLMDPALAQDPFREYGVLREKTPLTPLAYPGVDTTIWMATRHEDVQAILNDPRLVRDRRSVPGMEGPSIADQMIQSYGIAEKYRDYFDGMVIMDGANHSRLRTLVTPSFTVRRVNERRGRIERILDDILEKVAGQDEFDLIKEVAFPLAGNVVCDLIGVDEEDWPLFHRWVADFNAGDPSLLVTCIPEMIEYTKGLVERRRAEPGDDMISRMIQTSDEDGGRLSDTEMVTMVLLLVQAGHNPAAHFVANAVVAFFDNPDQLELLRSRPELVPNAVREMLRIGGSVSLVAPMYATEDIEVAGNVVRQGEAVMPALVAANGDPRKFPEPERIDLTREMGPGEGHVAFGHGPHYCLGAALARMTGEIVFERLLIKEPGLALAVPRDTLERQLLPGVFHLKSLPVRL</sequence>
<dbReference type="PANTHER" id="PTHR46696">
    <property type="entry name" value="P450, PUTATIVE (EUROFUNG)-RELATED"/>
    <property type="match status" value="1"/>
</dbReference>
<evidence type="ECO:0000256" key="5">
    <source>
        <dbReference type="ARBA" id="ARBA00023004"/>
    </source>
</evidence>
<dbReference type="PRINTS" id="PR00359">
    <property type="entry name" value="BP450"/>
</dbReference>
<organism evidence="8 9">
    <name type="scientific">Streptomyces alboflavus</name>
    <dbReference type="NCBI Taxonomy" id="67267"/>
    <lineage>
        <taxon>Bacteria</taxon>
        <taxon>Bacillati</taxon>
        <taxon>Actinomycetota</taxon>
        <taxon>Actinomycetes</taxon>
        <taxon>Kitasatosporales</taxon>
        <taxon>Streptomycetaceae</taxon>
        <taxon>Streptomyces</taxon>
    </lineage>
</organism>
<dbReference type="AlphaFoldDB" id="A0A1Z1WKQ3"/>
<protein>
    <recommendedName>
        <fullName evidence="10">Cytochrome P450</fullName>
    </recommendedName>
</protein>
<dbReference type="PANTHER" id="PTHR46696:SF1">
    <property type="entry name" value="CYTOCHROME P450 YJIB-RELATED"/>
    <property type="match status" value="1"/>
</dbReference>
<evidence type="ECO:0008006" key="10">
    <source>
        <dbReference type="Google" id="ProtNLM"/>
    </source>
</evidence>
<evidence type="ECO:0000313" key="9">
    <source>
        <dbReference type="Proteomes" id="UP000195880"/>
    </source>
</evidence>
<proteinExistence type="inferred from homology"/>
<dbReference type="Proteomes" id="UP000195880">
    <property type="component" value="Chromosome"/>
</dbReference>
<gene>
    <name evidence="8" type="ORF">SMD44_06512</name>
</gene>